<keyword evidence="10" id="KW-1185">Reference proteome</keyword>
<comment type="subcellular location">
    <subcellularLocation>
        <location evidence="1">Membrane</location>
        <topology evidence="1">Multi-pass membrane protein</topology>
    </subcellularLocation>
</comment>
<comment type="caution">
    <text evidence="9">The sequence shown here is derived from an EMBL/GenBank/DDBJ whole genome shotgun (WGS) entry which is preliminary data.</text>
</comment>
<dbReference type="InterPro" id="IPR045888">
    <property type="entry name" value="Erv"/>
</dbReference>
<dbReference type="GO" id="GO:0030134">
    <property type="term" value="C:COPII-coated ER to Golgi transport vesicle"/>
    <property type="evidence" value="ECO:0007669"/>
    <property type="project" value="TreeGrafter"/>
</dbReference>
<evidence type="ECO:0000313" key="10">
    <source>
        <dbReference type="Proteomes" id="UP000886523"/>
    </source>
</evidence>
<sequence>MAKGLFNGAFKGIDAFGKTMDDVKVKTRTGGLLTMLSAALILAFTFIEFIDYRRVYVDTSVLVDRSRGEKLTVVLNVTFPKVPCYLVSLDVTDISGDLQLDVSHNIAKTRLTSAGLPVPAALKSSALKSELDMTVSTRGPDYCGSCYGGIEPPTGCCNTCEEVRQSYLNRGWSFGNPDAIEQCVGEHWTEKIQAQSSEGCNVAGRIKVNKVVGNILISPGKSFQQSGYNTNELVSYLRDGEPHHWGHTVEHLAFETSEEEYKVPLKEDMKKKLGMLVQPLDRHFAHARNSHFMFQYFLKVVATRYHFLDGKYVRTHQYSVTTYERDLSTGANPQLNAQGLMASRGMPGQPGAYFNFEISPMLVVHREQRQSFAHFLTSTCAIVGGVLTIAALLDSVLFSATKALKKGGTGPTSGIGLSGKLM</sequence>
<keyword evidence="3 6" id="KW-0812">Transmembrane</keyword>
<dbReference type="GO" id="GO:0006890">
    <property type="term" value="P:retrograde vesicle-mediated transport, Golgi to endoplasmic reticulum"/>
    <property type="evidence" value="ECO:0007669"/>
    <property type="project" value="TreeGrafter"/>
</dbReference>
<comment type="similarity">
    <text evidence="2">Belongs to the ERGIC family.</text>
</comment>
<dbReference type="GO" id="GO:0005789">
    <property type="term" value="C:endoplasmic reticulum membrane"/>
    <property type="evidence" value="ECO:0007669"/>
    <property type="project" value="TreeGrafter"/>
</dbReference>
<evidence type="ECO:0000256" key="5">
    <source>
        <dbReference type="ARBA" id="ARBA00023136"/>
    </source>
</evidence>
<feature type="domain" description="Endoplasmic reticulum vesicle transporter N-terminal" evidence="8">
    <location>
        <begin position="10"/>
        <end position="99"/>
    </location>
</feature>
<dbReference type="OrthoDB" id="10266265at2759"/>
<accession>A0A9P6B0N2</accession>
<dbReference type="PANTHER" id="PTHR10984">
    <property type="entry name" value="ENDOPLASMIC RETICULUM-GOLGI INTERMEDIATE COMPARTMENT PROTEIN"/>
    <property type="match status" value="1"/>
</dbReference>
<reference evidence="9" key="1">
    <citation type="journal article" date="2020" name="Nat. Commun.">
        <title>Large-scale genome sequencing of mycorrhizal fungi provides insights into the early evolution of symbiotic traits.</title>
        <authorList>
            <person name="Miyauchi S."/>
            <person name="Kiss E."/>
            <person name="Kuo A."/>
            <person name="Drula E."/>
            <person name="Kohler A."/>
            <person name="Sanchez-Garcia M."/>
            <person name="Morin E."/>
            <person name="Andreopoulos B."/>
            <person name="Barry K.W."/>
            <person name="Bonito G."/>
            <person name="Buee M."/>
            <person name="Carver A."/>
            <person name="Chen C."/>
            <person name="Cichocki N."/>
            <person name="Clum A."/>
            <person name="Culley D."/>
            <person name="Crous P.W."/>
            <person name="Fauchery L."/>
            <person name="Girlanda M."/>
            <person name="Hayes R.D."/>
            <person name="Keri Z."/>
            <person name="LaButti K."/>
            <person name="Lipzen A."/>
            <person name="Lombard V."/>
            <person name="Magnuson J."/>
            <person name="Maillard F."/>
            <person name="Murat C."/>
            <person name="Nolan M."/>
            <person name="Ohm R.A."/>
            <person name="Pangilinan J."/>
            <person name="Pereira M.F."/>
            <person name="Perotto S."/>
            <person name="Peter M."/>
            <person name="Pfister S."/>
            <person name="Riley R."/>
            <person name="Sitrit Y."/>
            <person name="Stielow J.B."/>
            <person name="Szollosi G."/>
            <person name="Zifcakova L."/>
            <person name="Stursova M."/>
            <person name="Spatafora J.W."/>
            <person name="Tedersoo L."/>
            <person name="Vaario L.M."/>
            <person name="Yamada A."/>
            <person name="Yan M."/>
            <person name="Wang P."/>
            <person name="Xu J."/>
            <person name="Bruns T."/>
            <person name="Baldrian P."/>
            <person name="Vilgalys R."/>
            <person name="Dunand C."/>
            <person name="Henrissat B."/>
            <person name="Grigoriev I.V."/>
            <person name="Hibbett D."/>
            <person name="Nagy L.G."/>
            <person name="Martin F.M."/>
        </authorList>
    </citation>
    <scope>NUCLEOTIDE SEQUENCE</scope>
    <source>
        <strain evidence="9">UP504</strain>
    </source>
</reference>
<evidence type="ECO:0000256" key="3">
    <source>
        <dbReference type="ARBA" id="ARBA00022692"/>
    </source>
</evidence>
<evidence type="ECO:0000256" key="2">
    <source>
        <dbReference type="ARBA" id="ARBA00005648"/>
    </source>
</evidence>
<dbReference type="EMBL" id="MU128951">
    <property type="protein sequence ID" value="KAF9515309.1"/>
    <property type="molecule type" value="Genomic_DNA"/>
</dbReference>
<gene>
    <name evidence="9" type="ORF">BS47DRAFT_1372023</name>
</gene>
<evidence type="ECO:0000256" key="1">
    <source>
        <dbReference type="ARBA" id="ARBA00004141"/>
    </source>
</evidence>
<dbReference type="Proteomes" id="UP000886523">
    <property type="component" value="Unassembled WGS sequence"/>
</dbReference>
<dbReference type="InterPro" id="IPR012936">
    <property type="entry name" value="Erv_C"/>
</dbReference>
<evidence type="ECO:0000259" key="7">
    <source>
        <dbReference type="Pfam" id="PF07970"/>
    </source>
</evidence>
<keyword evidence="5 6" id="KW-0472">Membrane</keyword>
<dbReference type="Pfam" id="PF13850">
    <property type="entry name" value="ERGIC_N"/>
    <property type="match status" value="1"/>
</dbReference>
<evidence type="ECO:0000313" key="9">
    <source>
        <dbReference type="EMBL" id="KAF9515309.1"/>
    </source>
</evidence>
<evidence type="ECO:0000256" key="4">
    <source>
        <dbReference type="ARBA" id="ARBA00022989"/>
    </source>
</evidence>
<dbReference type="InterPro" id="IPR039542">
    <property type="entry name" value="Erv_N"/>
</dbReference>
<feature type="transmembrane region" description="Helical" evidence="6">
    <location>
        <begin position="372"/>
        <end position="393"/>
    </location>
</feature>
<dbReference type="AlphaFoldDB" id="A0A9P6B0N2"/>
<dbReference type="GO" id="GO:0000139">
    <property type="term" value="C:Golgi membrane"/>
    <property type="evidence" value="ECO:0007669"/>
    <property type="project" value="TreeGrafter"/>
</dbReference>
<feature type="transmembrane region" description="Helical" evidence="6">
    <location>
        <begin position="30"/>
        <end position="50"/>
    </location>
</feature>
<feature type="domain" description="Endoplasmic reticulum vesicle transporter C-terminal" evidence="7">
    <location>
        <begin position="146"/>
        <end position="394"/>
    </location>
</feature>
<dbReference type="Pfam" id="PF07970">
    <property type="entry name" value="COPIIcoated_ERV"/>
    <property type="match status" value="1"/>
</dbReference>
<evidence type="ECO:0000256" key="6">
    <source>
        <dbReference type="SAM" id="Phobius"/>
    </source>
</evidence>
<dbReference type="GO" id="GO:0006888">
    <property type="term" value="P:endoplasmic reticulum to Golgi vesicle-mediated transport"/>
    <property type="evidence" value="ECO:0007669"/>
    <property type="project" value="TreeGrafter"/>
</dbReference>
<organism evidence="9 10">
    <name type="scientific">Hydnum rufescens UP504</name>
    <dbReference type="NCBI Taxonomy" id="1448309"/>
    <lineage>
        <taxon>Eukaryota</taxon>
        <taxon>Fungi</taxon>
        <taxon>Dikarya</taxon>
        <taxon>Basidiomycota</taxon>
        <taxon>Agaricomycotina</taxon>
        <taxon>Agaricomycetes</taxon>
        <taxon>Cantharellales</taxon>
        <taxon>Hydnaceae</taxon>
        <taxon>Hydnum</taxon>
    </lineage>
</organism>
<dbReference type="PANTHER" id="PTHR10984:SF25">
    <property type="entry name" value="ENDOPLASMIC RETICULUM-GOLGI INTERMEDIATE COMPARTMENT PROTEIN 3"/>
    <property type="match status" value="1"/>
</dbReference>
<protein>
    <recommendedName>
        <fullName evidence="11">Endoplasmic reticulum-Golgi intermediate compartment protein 3</fullName>
    </recommendedName>
</protein>
<name>A0A9P6B0N2_9AGAM</name>
<evidence type="ECO:0000259" key="8">
    <source>
        <dbReference type="Pfam" id="PF13850"/>
    </source>
</evidence>
<evidence type="ECO:0008006" key="11">
    <source>
        <dbReference type="Google" id="ProtNLM"/>
    </source>
</evidence>
<proteinExistence type="inferred from homology"/>
<keyword evidence="4 6" id="KW-1133">Transmembrane helix</keyword>